<reference evidence="2" key="2">
    <citation type="journal article" date="2021" name="PeerJ">
        <title>Extensive microbial diversity within the chicken gut microbiome revealed by metagenomics and culture.</title>
        <authorList>
            <person name="Gilroy R."/>
            <person name="Ravi A."/>
            <person name="Getino M."/>
            <person name="Pursley I."/>
            <person name="Horton D.L."/>
            <person name="Alikhan N.F."/>
            <person name="Baker D."/>
            <person name="Gharbi K."/>
            <person name="Hall N."/>
            <person name="Watson M."/>
            <person name="Adriaenssens E.M."/>
            <person name="Foster-Nyarko E."/>
            <person name="Jarju S."/>
            <person name="Secka A."/>
            <person name="Antonio M."/>
            <person name="Oren A."/>
            <person name="Chaudhuri R.R."/>
            <person name="La Ragione R."/>
            <person name="Hildebrand F."/>
            <person name="Pallen M.J."/>
        </authorList>
    </citation>
    <scope>NUCLEOTIDE SEQUENCE</scope>
    <source>
        <strain evidence="2">10192</strain>
    </source>
</reference>
<organism evidence="2 3">
    <name type="scientific">Candidatus Scatousia excrementipullorum</name>
    <dbReference type="NCBI Taxonomy" id="2840936"/>
    <lineage>
        <taxon>Bacteria</taxon>
        <taxon>Candidatus Scatousia</taxon>
    </lineage>
</organism>
<evidence type="ECO:0000313" key="2">
    <source>
        <dbReference type="EMBL" id="MBO8430289.1"/>
    </source>
</evidence>
<gene>
    <name evidence="2" type="ORF">IAC76_02770</name>
</gene>
<dbReference type="Proteomes" id="UP000823632">
    <property type="component" value="Unassembled WGS sequence"/>
</dbReference>
<comment type="caution">
    <text evidence="2">The sequence shown here is derived from an EMBL/GenBank/DDBJ whole genome shotgun (WGS) entry which is preliminary data.</text>
</comment>
<accession>A0A9D9DS31</accession>
<dbReference type="AlphaFoldDB" id="A0A9D9DS31"/>
<proteinExistence type="predicted"/>
<name>A0A9D9DS31_9BACT</name>
<sequence>MLSRVTDSTNFTATIIRNNAFREGVKQARTDTATGFLYEANAFANAVKYLENDGTEDVYEIVKDDYRKDNYFLTKNGDVVLNRDYPTVGQSAKHLFMDYVASEGNNGIAKPFTPGIDTRVRLGDINNNLEKIKEAITKTQEDIENIRSVHTTVSAAEEVNKKLDTIA</sequence>
<evidence type="ECO:0000313" key="3">
    <source>
        <dbReference type="Proteomes" id="UP000823632"/>
    </source>
</evidence>
<evidence type="ECO:0000256" key="1">
    <source>
        <dbReference type="SAM" id="Coils"/>
    </source>
</evidence>
<keyword evidence="1" id="KW-0175">Coiled coil</keyword>
<feature type="coiled-coil region" evidence="1">
    <location>
        <begin position="122"/>
        <end position="149"/>
    </location>
</feature>
<protein>
    <submittedName>
        <fullName evidence="2">Uncharacterized protein</fullName>
    </submittedName>
</protein>
<dbReference type="EMBL" id="JADIND010000061">
    <property type="protein sequence ID" value="MBO8430289.1"/>
    <property type="molecule type" value="Genomic_DNA"/>
</dbReference>
<reference evidence="2" key="1">
    <citation type="submission" date="2020-10" db="EMBL/GenBank/DDBJ databases">
        <authorList>
            <person name="Gilroy R."/>
        </authorList>
    </citation>
    <scope>NUCLEOTIDE SEQUENCE</scope>
    <source>
        <strain evidence="2">10192</strain>
    </source>
</reference>